<protein>
    <submittedName>
        <fullName evidence="2">Peroxiredoxin</fullName>
    </submittedName>
</protein>
<proteinExistence type="predicted"/>
<dbReference type="AlphaFoldDB" id="A0A285R5G2"/>
<dbReference type="InterPro" id="IPR036249">
    <property type="entry name" value="Thioredoxin-like_sf"/>
</dbReference>
<dbReference type="GO" id="GO:0016209">
    <property type="term" value="F:antioxidant activity"/>
    <property type="evidence" value="ECO:0007669"/>
    <property type="project" value="InterPro"/>
</dbReference>
<gene>
    <name evidence="2" type="ORF">SAMN05421512_10122</name>
</gene>
<dbReference type="Proteomes" id="UP000219331">
    <property type="component" value="Unassembled WGS sequence"/>
</dbReference>
<keyword evidence="3" id="KW-1185">Reference proteome</keyword>
<dbReference type="PROSITE" id="PS51352">
    <property type="entry name" value="THIOREDOXIN_2"/>
    <property type="match status" value="1"/>
</dbReference>
<dbReference type="RefSeq" id="WP_097173522.1">
    <property type="nucleotide sequence ID" value="NZ_OBML01000001.1"/>
</dbReference>
<dbReference type="EMBL" id="OBML01000001">
    <property type="protein sequence ID" value="SOB89114.1"/>
    <property type="molecule type" value="Genomic_DNA"/>
</dbReference>
<evidence type="ECO:0000313" key="2">
    <source>
        <dbReference type="EMBL" id="SOB89114.1"/>
    </source>
</evidence>
<dbReference type="InterPro" id="IPR000866">
    <property type="entry name" value="AhpC/TSA"/>
</dbReference>
<evidence type="ECO:0000259" key="1">
    <source>
        <dbReference type="PROSITE" id="PS51352"/>
    </source>
</evidence>
<accession>A0A285R5G2</accession>
<dbReference type="SUPFAM" id="SSF52833">
    <property type="entry name" value="Thioredoxin-like"/>
    <property type="match status" value="1"/>
</dbReference>
<organism evidence="2 3">
    <name type="scientific">Stappia indica</name>
    <dbReference type="NCBI Taxonomy" id="538381"/>
    <lineage>
        <taxon>Bacteria</taxon>
        <taxon>Pseudomonadati</taxon>
        <taxon>Pseudomonadota</taxon>
        <taxon>Alphaproteobacteria</taxon>
        <taxon>Hyphomicrobiales</taxon>
        <taxon>Stappiaceae</taxon>
        <taxon>Stappia</taxon>
    </lineage>
</organism>
<dbReference type="OrthoDB" id="9809746at2"/>
<evidence type="ECO:0000313" key="3">
    <source>
        <dbReference type="Proteomes" id="UP000219331"/>
    </source>
</evidence>
<feature type="domain" description="Thioredoxin" evidence="1">
    <location>
        <begin position="3"/>
        <end position="166"/>
    </location>
</feature>
<dbReference type="Pfam" id="PF00578">
    <property type="entry name" value="AhpC-TSA"/>
    <property type="match status" value="1"/>
</dbReference>
<name>A0A285R5G2_9HYPH</name>
<dbReference type="Gene3D" id="3.40.30.10">
    <property type="entry name" value="Glutaredoxin"/>
    <property type="match status" value="1"/>
</dbReference>
<dbReference type="CDD" id="cd02970">
    <property type="entry name" value="PRX_like2"/>
    <property type="match status" value="1"/>
</dbReference>
<dbReference type="InterPro" id="IPR013766">
    <property type="entry name" value="Thioredoxin_domain"/>
</dbReference>
<dbReference type="STRING" id="538381.GCA_001696535_01104"/>
<reference evidence="2 3" key="1">
    <citation type="submission" date="2017-08" db="EMBL/GenBank/DDBJ databases">
        <authorList>
            <person name="de Groot N.N."/>
        </authorList>
    </citation>
    <scope>NUCLEOTIDE SEQUENCE [LARGE SCALE GENOMIC DNA]</scope>
    <source>
        <strain evidence="2 3">USBA 352</strain>
    </source>
</reference>
<sequence>MSLIPRQQVPALALETLSHGRFDLAAETPDFATLVVFYRGLHCPICATYLKELERLTPAFAERGVTTLALSSDDRERAEAMAEKIGAQALRIGYGLPLQVARDWGLFVSTGRGTTSIGIEEPELFSEPGVFLVRTDGTLYFASVQTMPFVRPHFQEMVGALDFVRKNDYPARGEYTGAV</sequence>
<dbReference type="GO" id="GO:0016491">
    <property type="term" value="F:oxidoreductase activity"/>
    <property type="evidence" value="ECO:0007669"/>
    <property type="project" value="InterPro"/>
</dbReference>